<evidence type="ECO:0000313" key="3">
    <source>
        <dbReference type="EMBL" id="MCT4333734.1"/>
    </source>
</evidence>
<comment type="caution">
    <text evidence="3">The sequence shown here is derived from an EMBL/GenBank/DDBJ whole genome shotgun (WGS) entry which is preliminary data.</text>
</comment>
<gene>
    <name evidence="3" type="ORF">MU516_12745</name>
</gene>
<feature type="region of interest" description="Disordered" evidence="1">
    <location>
        <begin position="22"/>
        <end position="41"/>
    </location>
</feature>
<evidence type="ECO:0000313" key="4">
    <source>
        <dbReference type="Proteomes" id="UP001320702"/>
    </source>
</evidence>
<dbReference type="Proteomes" id="UP001320702">
    <property type="component" value="Unassembled WGS sequence"/>
</dbReference>
<proteinExistence type="predicted"/>
<feature type="compositionally biased region" description="Basic and acidic residues" evidence="1">
    <location>
        <begin position="52"/>
        <end position="68"/>
    </location>
</feature>
<evidence type="ECO:0000256" key="1">
    <source>
        <dbReference type="SAM" id="MobiDB-lite"/>
    </source>
</evidence>
<feature type="region of interest" description="Disordered" evidence="1">
    <location>
        <begin position="49"/>
        <end position="119"/>
    </location>
</feature>
<keyword evidence="4" id="KW-1185">Reference proteome</keyword>
<sequence length="119" mass="11737">MTKTLNAGISAAVAAILALSNASAQAAPYVSHSGFDLSAGGDAQVIKVRRGRGADDGVGHDVGDDKGGRRGGRGRGADDGPGGDQGGRKGGKGRGADDGRGDDRGGHKGRGRDHGPNHT</sequence>
<protein>
    <submittedName>
        <fullName evidence="3">Uncharacterized protein</fullName>
    </submittedName>
</protein>
<organism evidence="3 4">
    <name type="scientific">Paracoccus maritimus</name>
    <dbReference type="NCBI Taxonomy" id="2933292"/>
    <lineage>
        <taxon>Bacteria</taxon>
        <taxon>Pseudomonadati</taxon>
        <taxon>Pseudomonadota</taxon>
        <taxon>Alphaproteobacteria</taxon>
        <taxon>Rhodobacterales</taxon>
        <taxon>Paracoccaceae</taxon>
        <taxon>Paracoccus</taxon>
    </lineage>
</organism>
<accession>A0ABT2KCQ8</accession>
<evidence type="ECO:0000256" key="2">
    <source>
        <dbReference type="SAM" id="SignalP"/>
    </source>
</evidence>
<feature type="signal peptide" evidence="2">
    <location>
        <begin position="1"/>
        <end position="26"/>
    </location>
</feature>
<feature type="chain" id="PRO_5046113896" evidence="2">
    <location>
        <begin position="27"/>
        <end position="119"/>
    </location>
</feature>
<name>A0ABT2KCQ8_9RHOB</name>
<dbReference type="RefSeq" id="WP_260277606.1">
    <property type="nucleotide sequence ID" value="NZ_JANAVZ010000007.1"/>
</dbReference>
<reference evidence="3 4" key="1">
    <citation type="submission" date="2022-04" db="EMBL/GenBank/DDBJ databases">
        <title>Paracoccus sp. YLB-12 draft genome sequence.</title>
        <authorList>
            <person name="Yu L."/>
        </authorList>
    </citation>
    <scope>NUCLEOTIDE SEQUENCE [LARGE SCALE GENOMIC DNA]</scope>
    <source>
        <strain evidence="3 4">YLB-12</strain>
    </source>
</reference>
<keyword evidence="2" id="KW-0732">Signal</keyword>
<dbReference type="EMBL" id="JANAVZ010000007">
    <property type="protein sequence ID" value="MCT4333734.1"/>
    <property type="molecule type" value="Genomic_DNA"/>
</dbReference>
<feature type="compositionally biased region" description="Basic and acidic residues" evidence="1">
    <location>
        <begin position="94"/>
        <end position="119"/>
    </location>
</feature>